<proteinExistence type="predicted"/>
<dbReference type="Proteomes" id="UP000515561">
    <property type="component" value="Chromosome"/>
</dbReference>
<reference evidence="1 2" key="1">
    <citation type="journal article" date="2016" name="Int. J. Syst. Evol. Microbiol.">
        <title>Descriptions of Anaerotaenia torta gen. nov., sp. nov. and Anaerocolumna cellulosilytica gen. nov., sp. nov. isolated from a methanogenic reactor of cattle waste.</title>
        <authorList>
            <person name="Uek A."/>
            <person name="Ohtaki Y."/>
            <person name="Kaku N."/>
            <person name="Ueki K."/>
        </authorList>
    </citation>
    <scope>NUCLEOTIDE SEQUENCE [LARGE SCALE GENOMIC DNA]</scope>
    <source>
        <strain evidence="1 2">SN021</strain>
    </source>
</reference>
<gene>
    <name evidence="1" type="ORF">acsn021_18950</name>
</gene>
<name>A0A6S6QX75_9FIRM</name>
<evidence type="ECO:0000313" key="1">
    <source>
        <dbReference type="EMBL" id="BCJ94326.1"/>
    </source>
</evidence>
<sequence>MNVIDAHMNHEAVAYINNFKGIALLRTIKPYVLTNCNAFNPYSIYYHLSTLEHTSQDILKISYHFFNLI</sequence>
<evidence type="ECO:0000313" key="2">
    <source>
        <dbReference type="Proteomes" id="UP000515561"/>
    </source>
</evidence>
<accession>A0A6S6QX75</accession>
<keyword evidence="2" id="KW-1185">Reference proteome</keyword>
<dbReference type="KEGG" id="acel:acsn021_18950"/>
<dbReference type="AlphaFoldDB" id="A0A6S6QX75"/>
<protein>
    <submittedName>
        <fullName evidence="1">Uncharacterized protein</fullName>
    </submittedName>
</protein>
<dbReference type="EMBL" id="AP023367">
    <property type="protein sequence ID" value="BCJ94326.1"/>
    <property type="molecule type" value="Genomic_DNA"/>
</dbReference>
<organism evidence="1 2">
    <name type="scientific">Anaerocolumna cellulosilytica</name>
    <dbReference type="NCBI Taxonomy" id="433286"/>
    <lineage>
        <taxon>Bacteria</taxon>
        <taxon>Bacillati</taxon>
        <taxon>Bacillota</taxon>
        <taxon>Clostridia</taxon>
        <taxon>Lachnospirales</taxon>
        <taxon>Lachnospiraceae</taxon>
        <taxon>Anaerocolumna</taxon>
    </lineage>
</organism>